<dbReference type="InterPro" id="IPR021490">
    <property type="entry name" value="DUF3144"/>
</dbReference>
<reference evidence="2" key="2">
    <citation type="submission" date="2020-09" db="EMBL/GenBank/DDBJ databases">
        <authorList>
            <person name="Sun Q."/>
            <person name="Sedlacek I."/>
        </authorList>
    </citation>
    <scope>NUCLEOTIDE SEQUENCE</scope>
    <source>
        <strain evidence="2">CCM 7664</strain>
    </source>
</reference>
<evidence type="ECO:0000313" key="2">
    <source>
        <dbReference type="EMBL" id="GGI55245.1"/>
    </source>
</evidence>
<evidence type="ECO:0008006" key="4">
    <source>
        <dbReference type="Google" id="ProtNLM"/>
    </source>
</evidence>
<accession>A0A8J3B570</accession>
<dbReference type="AlphaFoldDB" id="A0A8J3B570"/>
<gene>
    <name evidence="2" type="ORF">GCM10011430_24190</name>
</gene>
<evidence type="ECO:0000313" key="3">
    <source>
        <dbReference type="Proteomes" id="UP000627205"/>
    </source>
</evidence>
<comment type="caution">
    <text evidence="2">The sequence shown here is derived from an EMBL/GenBank/DDBJ whole genome shotgun (WGS) entry which is preliminary data.</text>
</comment>
<evidence type="ECO:0000256" key="1">
    <source>
        <dbReference type="SAM" id="MobiDB-lite"/>
    </source>
</evidence>
<proteinExistence type="predicted"/>
<dbReference type="Pfam" id="PF11342">
    <property type="entry name" value="DUF3144"/>
    <property type="match status" value="1"/>
</dbReference>
<feature type="region of interest" description="Disordered" evidence="1">
    <location>
        <begin position="1"/>
        <end position="23"/>
    </location>
</feature>
<name>A0A8J3B570_9BURK</name>
<dbReference type="Gene3D" id="1.10.287.3020">
    <property type="match status" value="1"/>
</dbReference>
<sequence length="112" mass="13018">MSDEDFKAKEVTRKPPKEPDENDKFWDMADSFIQVANENCKNATLGQVCASMMYASARFGAFTASVDAPTEETFKKQLDGAVQYFRTEYEKMLRSNFREYADNFRSYHPEKK</sequence>
<dbReference type="EMBL" id="BMDP01000003">
    <property type="protein sequence ID" value="GGI55245.1"/>
    <property type="molecule type" value="Genomic_DNA"/>
</dbReference>
<organism evidence="2 3">
    <name type="scientific">Oxalicibacterium solurbis</name>
    <dbReference type="NCBI Taxonomy" id="69280"/>
    <lineage>
        <taxon>Bacteria</taxon>
        <taxon>Pseudomonadati</taxon>
        <taxon>Pseudomonadota</taxon>
        <taxon>Betaproteobacteria</taxon>
        <taxon>Burkholderiales</taxon>
        <taxon>Oxalobacteraceae</taxon>
        <taxon>Oxalicibacterium</taxon>
    </lineage>
</organism>
<dbReference type="Proteomes" id="UP000627205">
    <property type="component" value="Unassembled WGS sequence"/>
</dbReference>
<reference evidence="2" key="1">
    <citation type="journal article" date="2014" name="Int. J. Syst. Evol. Microbiol.">
        <title>Complete genome sequence of Corynebacterium casei LMG S-19264T (=DSM 44701T), isolated from a smear-ripened cheese.</title>
        <authorList>
            <consortium name="US DOE Joint Genome Institute (JGI-PGF)"/>
            <person name="Walter F."/>
            <person name="Albersmeier A."/>
            <person name="Kalinowski J."/>
            <person name="Ruckert C."/>
        </authorList>
    </citation>
    <scope>NUCLEOTIDE SEQUENCE</scope>
    <source>
        <strain evidence="2">CCM 7664</strain>
    </source>
</reference>
<dbReference type="RefSeq" id="WP_188422089.1">
    <property type="nucleotide sequence ID" value="NZ_BMDP01000003.1"/>
</dbReference>
<keyword evidence="3" id="KW-1185">Reference proteome</keyword>
<protein>
    <recommendedName>
        <fullName evidence="4">DUF3144 domain-containing protein</fullName>
    </recommendedName>
</protein>